<dbReference type="EMBL" id="JX519460">
    <property type="protein sequence ID" value="AFV32108.1"/>
    <property type="molecule type" value="Genomic_DNA"/>
</dbReference>
<dbReference type="AlphaFoldDB" id="K7QM26"/>
<protein>
    <submittedName>
        <fullName evidence="2">NADH dehydrogenase subunit 4L</fullName>
    </submittedName>
</protein>
<reference evidence="2" key="1">
    <citation type="journal article" date="2012" name="Parasit. Vectors">
        <title>Assessment of the genetic relationship between Dictyocaulus species from Bos taurus and Cervus elaphus using complete mitochondrial genomic datasets.</title>
        <authorList>
            <person name="Gasser R.B."/>
            <person name="Jabbar A."/>
            <person name="Mohandas N."/>
            <person name="Hoglund J."/>
            <person name="Hall R.S."/>
            <person name="Littlewood D.T."/>
            <person name="Jex A.R."/>
        </authorList>
    </citation>
    <scope>NUCLEOTIDE SEQUENCE</scope>
</reference>
<evidence type="ECO:0000256" key="1">
    <source>
        <dbReference type="SAM" id="Phobius"/>
    </source>
</evidence>
<keyword evidence="1" id="KW-1133">Transmembrane helix</keyword>
<name>K7QM26_DICVI</name>
<keyword evidence="1" id="KW-0472">Membrane</keyword>
<organism evidence="2">
    <name type="scientific">Dictyocaulus viviparus</name>
    <name type="common">Bovine lungworm</name>
    <dbReference type="NCBI Taxonomy" id="29172"/>
    <lineage>
        <taxon>Eukaryota</taxon>
        <taxon>Metazoa</taxon>
        <taxon>Ecdysozoa</taxon>
        <taxon>Nematoda</taxon>
        <taxon>Chromadorea</taxon>
        <taxon>Rhabditida</taxon>
        <taxon>Rhabditina</taxon>
        <taxon>Rhabditomorpha</taxon>
        <taxon>Strongyloidea</taxon>
        <taxon>Metastrongylidae</taxon>
        <taxon>Dictyocaulus</taxon>
    </lineage>
</organism>
<feature type="transmembrane region" description="Helical" evidence="1">
    <location>
        <begin position="43"/>
        <end position="64"/>
    </location>
</feature>
<sequence length="78" mass="9381">MIFFFFSLMIIFFKWERFIYVLIGLEFMMMSVFINYFNVFSPMMFFVFLCFSVMSSILGILVMINGVKVFGDDCCLFY</sequence>
<gene>
    <name evidence="2" type="primary">ND4L</name>
</gene>
<dbReference type="Gene3D" id="1.10.287.3510">
    <property type="match status" value="1"/>
</dbReference>
<dbReference type="GeneID" id="14217018"/>
<accession>K7QM26</accession>
<dbReference type="CTD" id="4539"/>
<geneLocation type="mitochondrion" evidence="2"/>
<proteinExistence type="predicted"/>
<keyword evidence="1" id="KW-0812">Transmembrane</keyword>
<evidence type="ECO:0000313" key="2">
    <source>
        <dbReference type="EMBL" id="AFV32108.1"/>
    </source>
</evidence>
<keyword evidence="2" id="KW-0496">Mitochondrion</keyword>
<feature type="transmembrane region" description="Helical" evidence="1">
    <location>
        <begin position="18"/>
        <end position="37"/>
    </location>
</feature>
<dbReference type="RefSeq" id="YP_007183189.1">
    <property type="nucleotide sequence ID" value="NC_019810.1"/>
</dbReference>